<evidence type="ECO:0000313" key="9">
    <source>
        <dbReference type="EMBL" id="MCF8713727.1"/>
    </source>
</evidence>
<name>A0ABS9IZY5_9FLAO</name>
<keyword evidence="6" id="KW-0406">Ion transport</keyword>
<gene>
    <name evidence="9" type="ORF">JM658_02715</name>
</gene>
<feature type="transmembrane region" description="Helical" evidence="8">
    <location>
        <begin position="246"/>
        <end position="266"/>
    </location>
</feature>
<evidence type="ECO:0000256" key="2">
    <source>
        <dbReference type="ARBA" id="ARBA00022448"/>
    </source>
</evidence>
<evidence type="ECO:0000256" key="1">
    <source>
        <dbReference type="ARBA" id="ARBA00004651"/>
    </source>
</evidence>
<evidence type="ECO:0000256" key="6">
    <source>
        <dbReference type="ARBA" id="ARBA00023065"/>
    </source>
</evidence>
<keyword evidence="2" id="KW-0813">Transport</keyword>
<comment type="caution">
    <text evidence="9">The sequence shown here is derived from an EMBL/GenBank/DDBJ whole genome shotgun (WGS) entry which is preliminary data.</text>
</comment>
<keyword evidence="10" id="KW-1185">Reference proteome</keyword>
<feature type="transmembrane region" description="Helical" evidence="8">
    <location>
        <begin position="133"/>
        <end position="152"/>
    </location>
</feature>
<protein>
    <submittedName>
        <fullName evidence="9">Potassium transporter</fullName>
    </submittedName>
</protein>
<dbReference type="InterPro" id="IPR003445">
    <property type="entry name" value="Cat_transpt"/>
</dbReference>
<feature type="transmembrane region" description="Helical" evidence="8">
    <location>
        <begin position="9"/>
        <end position="31"/>
    </location>
</feature>
<feature type="transmembrane region" description="Helical" evidence="8">
    <location>
        <begin position="358"/>
        <end position="382"/>
    </location>
</feature>
<evidence type="ECO:0000256" key="3">
    <source>
        <dbReference type="ARBA" id="ARBA00022475"/>
    </source>
</evidence>
<keyword evidence="5 8" id="KW-1133">Transmembrane helix</keyword>
<evidence type="ECO:0000256" key="8">
    <source>
        <dbReference type="SAM" id="Phobius"/>
    </source>
</evidence>
<feature type="transmembrane region" description="Helical" evidence="8">
    <location>
        <begin position="195"/>
        <end position="219"/>
    </location>
</feature>
<dbReference type="Pfam" id="PF02386">
    <property type="entry name" value="TrkH"/>
    <property type="match status" value="1"/>
</dbReference>
<reference evidence="9 10" key="1">
    <citation type="submission" date="2021-01" db="EMBL/GenBank/DDBJ databases">
        <title>Genome sequencing of Joostella atrarenae M1-2 (= KCTC 23194).</title>
        <authorList>
            <person name="Zakaria M.R."/>
            <person name="Lam M.Q."/>
            <person name="Chong C.S."/>
        </authorList>
    </citation>
    <scope>NUCLEOTIDE SEQUENCE [LARGE SCALE GENOMIC DNA]</scope>
    <source>
        <strain evidence="9 10">M1-2</strain>
    </source>
</reference>
<keyword evidence="7 8" id="KW-0472">Membrane</keyword>
<evidence type="ECO:0000256" key="5">
    <source>
        <dbReference type="ARBA" id="ARBA00022989"/>
    </source>
</evidence>
<evidence type="ECO:0000256" key="7">
    <source>
        <dbReference type="ARBA" id="ARBA00023136"/>
    </source>
</evidence>
<feature type="transmembrane region" description="Helical" evidence="8">
    <location>
        <begin position="315"/>
        <end position="338"/>
    </location>
</feature>
<dbReference type="PANTHER" id="PTHR32024">
    <property type="entry name" value="TRK SYSTEM POTASSIUM UPTAKE PROTEIN TRKG-RELATED"/>
    <property type="match status" value="1"/>
</dbReference>
<keyword evidence="3" id="KW-1003">Cell membrane</keyword>
<organism evidence="9 10">
    <name type="scientific">Joostella atrarenae</name>
    <dbReference type="NCBI Taxonomy" id="679257"/>
    <lineage>
        <taxon>Bacteria</taxon>
        <taxon>Pseudomonadati</taxon>
        <taxon>Bacteroidota</taxon>
        <taxon>Flavobacteriia</taxon>
        <taxon>Flavobacteriales</taxon>
        <taxon>Flavobacteriaceae</taxon>
        <taxon>Joostella</taxon>
    </lineage>
</organism>
<feature type="transmembrane region" description="Helical" evidence="8">
    <location>
        <begin position="164"/>
        <end position="183"/>
    </location>
</feature>
<feature type="transmembrane region" description="Helical" evidence="8">
    <location>
        <begin position="110"/>
        <end position="126"/>
    </location>
</feature>
<feature type="transmembrane region" description="Helical" evidence="8">
    <location>
        <begin position="445"/>
        <end position="464"/>
    </location>
</feature>
<proteinExistence type="predicted"/>
<feature type="transmembrane region" description="Helical" evidence="8">
    <location>
        <begin position="278"/>
        <end position="295"/>
    </location>
</feature>
<feature type="transmembrane region" description="Helical" evidence="8">
    <location>
        <begin position="484"/>
        <end position="504"/>
    </location>
</feature>
<keyword evidence="4 8" id="KW-0812">Transmembrane</keyword>
<comment type="subcellular location">
    <subcellularLocation>
        <location evidence="1">Cell membrane</location>
        <topology evidence="1">Multi-pass membrane protein</topology>
    </subcellularLocation>
</comment>
<feature type="transmembrane region" description="Helical" evidence="8">
    <location>
        <begin position="541"/>
        <end position="562"/>
    </location>
</feature>
<dbReference type="PANTHER" id="PTHR32024:SF1">
    <property type="entry name" value="KTR SYSTEM POTASSIUM UPTAKE PROTEIN B"/>
    <property type="match status" value="1"/>
</dbReference>
<dbReference type="Proteomes" id="UP000829517">
    <property type="component" value="Unassembled WGS sequence"/>
</dbReference>
<feature type="transmembrane region" description="Helical" evidence="8">
    <location>
        <begin position="37"/>
        <end position="55"/>
    </location>
</feature>
<evidence type="ECO:0000313" key="10">
    <source>
        <dbReference type="Proteomes" id="UP000829517"/>
    </source>
</evidence>
<feature type="transmembrane region" description="Helical" evidence="8">
    <location>
        <begin position="67"/>
        <end position="90"/>
    </location>
</feature>
<dbReference type="EMBL" id="JAETXX010000001">
    <property type="protein sequence ID" value="MCF8713727.1"/>
    <property type="molecule type" value="Genomic_DNA"/>
</dbReference>
<sequence length="580" mass="65061">MKKVSPQRLFFLIIDFIVISFLIFDFGFFVYEKFRTHKLIIVSVLILTLLATNLYRYFSQKDKTRKLISLTYVAIFASVVLLSIGVYVVASEHVLEQYLFKIKPFLEGALLLYLTLRLTILIRYLYSLYFNPAILFVGSFFIFDLIGAFLLMLPKATTVGELNFIDAFFTSTSAVCVTGLAVMDTSTDFTVFGQGVILFLIQLGGLGILTFTSFFAYFFKGGSSFKETLYVKDFVASETLKDTLKFAMNIVLFTFALEGLGAIFIYTSIEDFTNIDHPIFFSIFHSISAFCNAGFSNASDGLFNETLRFDYPFQWVIMLLIIFGGLGYNIVFNIYNYIKTYFKNLISRNNKANLVRVITLNSKIVISTTLILLLAGFVFFYFNENSNTLAEHNTTFGKITATAFQSVTPRTAGFNTINYADLTLPSILFVILLMWIGGSPASTAGGIKTTTFALATLNIFAVATNKRQIEIGTRSIDNATLNRAFAILSISLITIGTAILLLLFFEPERDLISIAFESFSAYSTVGLSLNLTPTLSVPSKIVIIVVMFIGRIGMLNILIGVLRQMNNQFYEYPKENILIN</sequence>
<accession>A0ABS9IZY5</accession>
<evidence type="ECO:0000256" key="4">
    <source>
        <dbReference type="ARBA" id="ARBA00022692"/>
    </source>
</evidence>